<evidence type="ECO:0000256" key="1">
    <source>
        <dbReference type="SAM" id="SignalP"/>
    </source>
</evidence>
<gene>
    <name evidence="2" type="ORF">SAMN05421773_101739</name>
</gene>
<keyword evidence="1" id="KW-0732">Signal</keyword>
<organism evidence="2 3">
    <name type="scientific">Streptomyces aidingensis</name>
    <dbReference type="NCBI Taxonomy" id="910347"/>
    <lineage>
        <taxon>Bacteria</taxon>
        <taxon>Bacillati</taxon>
        <taxon>Actinomycetota</taxon>
        <taxon>Actinomycetes</taxon>
        <taxon>Kitasatosporales</taxon>
        <taxon>Streptomycetaceae</taxon>
        <taxon>Streptomyces</taxon>
    </lineage>
</organism>
<evidence type="ECO:0000313" key="2">
    <source>
        <dbReference type="EMBL" id="SFB98810.1"/>
    </source>
</evidence>
<feature type="chain" id="PRO_5011549133" description="Beta/Gamma crystallin" evidence="1">
    <location>
        <begin position="28"/>
        <end position="117"/>
    </location>
</feature>
<name>A0A1I1FP61_9ACTN</name>
<keyword evidence="3" id="KW-1185">Reference proteome</keyword>
<dbReference type="Proteomes" id="UP000199207">
    <property type="component" value="Unassembled WGS sequence"/>
</dbReference>
<dbReference type="AlphaFoldDB" id="A0A1I1FP61"/>
<evidence type="ECO:0000313" key="3">
    <source>
        <dbReference type="Proteomes" id="UP000199207"/>
    </source>
</evidence>
<evidence type="ECO:0008006" key="4">
    <source>
        <dbReference type="Google" id="ProtNLM"/>
    </source>
</evidence>
<proteinExistence type="predicted"/>
<dbReference type="EMBL" id="FOLM01000001">
    <property type="protein sequence ID" value="SFB98810.1"/>
    <property type="molecule type" value="Genomic_DNA"/>
</dbReference>
<sequence>MHRRLVRLTLGLSLAVAFSTPAATAHANTSAETSESEATAAACVEYVARQTTTLRMLTNTGSAIYAYIPKGAIRCFDARVSGGAHSDCGTNSRFWLKEYLFGNLGAVYTPATCWTRL</sequence>
<feature type="signal peptide" evidence="1">
    <location>
        <begin position="1"/>
        <end position="27"/>
    </location>
</feature>
<reference evidence="2 3" key="1">
    <citation type="submission" date="2016-10" db="EMBL/GenBank/DDBJ databases">
        <authorList>
            <person name="de Groot N.N."/>
        </authorList>
    </citation>
    <scope>NUCLEOTIDE SEQUENCE [LARGE SCALE GENOMIC DNA]</scope>
    <source>
        <strain evidence="2 3">CGMCC 4.5739</strain>
    </source>
</reference>
<protein>
    <recommendedName>
        <fullName evidence="4">Beta/Gamma crystallin</fullName>
    </recommendedName>
</protein>
<accession>A0A1I1FP61</accession>